<dbReference type="PROSITE" id="PS00078">
    <property type="entry name" value="COX2"/>
    <property type="match status" value="1"/>
</dbReference>
<dbReference type="Gene3D" id="1.10.287.90">
    <property type="match status" value="1"/>
</dbReference>
<evidence type="ECO:0000256" key="12">
    <source>
        <dbReference type="ARBA" id="ARBA00024688"/>
    </source>
</evidence>
<dbReference type="InterPro" id="IPR045187">
    <property type="entry name" value="CcO_II"/>
</dbReference>
<evidence type="ECO:0000256" key="2">
    <source>
        <dbReference type="ARBA" id="ARBA00007866"/>
    </source>
</evidence>
<dbReference type="SUPFAM" id="SSF49503">
    <property type="entry name" value="Cupredoxins"/>
    <property type="match status" value="1"/>
</dbReference>
<dbReference type="InterPro" id="IPR001505">
    <property type="entry name" value="Copper_CuA"/>
</dbReference>
<evidence type="ECO:0000256" key="10">
    <source>
        <dbReference type="ARBA" id="ARBA00023008"/>
    </source>
</evidence>
<dbReference type="EC" id="7.1.1.9" evidence="14"/>
<keyword evidence="4 13" id="KW-0679">Respiratory chain</keyword>
<dbReference type="NCBIfam" id="TIGR02866">
    <property type="entry name" value="CoxB"/>
    <property type="match status" value="1"/>
</dbReference>
<evidence type="ECO:0000313" key="18">
    <source>
        <dbReference type="Proteomes" id="UP000051269"/>
    </source>
</evidence>
<keyword evidence="5 13" id="KW-0812">Transmembrane</keyword>
<dbReference type="GO" id="GO:0005886">
    <property type="term" value="C:plasma membrane"/>
    <property type="evidence" value="ECO:0007669"/>
    <property type="project" value="UniProtKB-SubCell"/>
</dbReference>
<dbReference type="Pfam" id="PF02790">
    <property type="entry name" value="COX2_TM"/>
    <property type="match status" value="1"/>
</dbReference>
<proteinExistence type="inferred from homology"/>
<keyword evidence="8 13" id="KW-0249">Electron transport</keyword>
<evidence type="ECO:0000256" key="11">
    <source>
        <dbReference type="ARBA" id="ARBA00023136"/>
    </source>
</evidence>
<keyword evidence="11 15" id="KW-0472">Membrane</keyword>
<keyword evidence="7" id="KW-1278">Translocase</keyword>
<evidence type="ECO:0000256" key="1">
    <source>
        <dbReference type="ARBA" id="ARBA00004141"/>
    </source>
</evidence>
<evidence type="ECO:0000256" key="3">
    <source>
        <dbReference type="ARBA" id="ARBA00022448"/>
    </source>
</evidence>
<dbReference type="InterPro" id="IPR014222">
    <property type="entry name" value="Cyt_c_oxidase_su2"/>
</dbReference>
<reference evidence="17 18" key="1">
    <citation type="submission" date="2015-10" db="EMBL/GenBank/DDBJ databases">
        <title>Metagenome-Assembled Genomes uncover a global brackish microbiome.</title>
        <authorList>
            <person name="Hugerth L.W."/>
            <person name="Larsson J."/>
            <person name="Alneberg J."/>
            <person name="Lindh M.V."/>
            <person name="Legrand C."/>
            <person name="Pinhassi J."/>
            <person name="Andersson A.F."/>
        </authorList>
    </citation>
    <scope>NUCLEOTIDE SEQUENCE [LARGE SCALE GENOMIC DNA]</scope>
    <source>
        <strain evidence="17">BACL18 MAG-120507-bin52</strain>
    </source>
</reference>
<dbReference type="PRINTS" id="PR01166">
    <property type="entry name" value="CYCOXIDASEII"/>
</dbReference>
<dbReference type="InterPro" id="IPR036257">
    <property type="entry name" value="Cyt_c_oxidase_su2_TM_sf"/>
</dbReference>
<gene>
    <name evidence="17" type="ORF">ABR82_03750</name>
</gene>
<evidence type="ECO:0000256" key="7">
    <source>
        <dbReference type="ARBA" id="ARBA00022967"/>
    </source>
</evidence>
<dbReference type="SUPFAM" id="SSF81464">
    <property type="entry name" value="Cytochrome c oxidase subunit II-like, transmembrane region"/>
    <property type="match status" value="1"/>
</dbReference>
<keyword evidence="10 14" id="KW-0186">Copper</keyword>
<evidence type="ECO:0000256" key="4">
    <source>
        <dbReference type="ARBA" id="ARBA00022660"/>
    </source>
</evidence>
<feature type="transmembrane region" description="Helical" evidence="15">
    <location>
        <begin position="51"/>
        <end position="76"/>
    </location>
</feature>
<evidence type="ECO:0000256" key="6">
    <source>
        <dbReference type="ARBA" id="ARBA00022723"/>
    </source>
</evidence>
<protein>
    <recommendedName>
        <fullName evidence="14">Cytochrome c oxidase subunit 2</fullName>
        <ecNumber evidence="14">7.1.1.9</ecNumber>
    </recommendedName>
</protein>
<dbReference type="InterPro" id="IPR008972">
    <property type="entry name" value="Cupredoxin"/>
</dbReference>
<evidence type="ECO:0000256" key="9">
    <source>
        <dbReference type="ARBA" id="ARBA00022989"/>
    </source>
</evidence>
<evidence type="ECO:0000256" key="14">
    <source>
        <dbReference type="RuleBase" id="RU004024"/>
    </source>
</evidence>
<evidence type="ECO:0000256" key="13">
    <source>
        <dbReference type="RuleBase" id="RU000456"/>
    </source>
</evidence>
<dbReference type="Pfam" id="PF00116">
    <property type="entry name" value="COX2"/>
    <property type="match status" value="1"/>
</dbReference>
<dbReference type="PANTHER" id="PTHR22888:SF9">
    <property type="entry name" value="CYTOCHROME C OXIDASE SUBUNIT 2"/>
    <property type="match status" value="1"/>
</dbReference>
<name>A0A0R2RG11_9BACT</name>
<keyword evidence="6 14" id="KW-0479">Metal-binding</keyword>
<dbReference type="GO" id="GO:0042773">
    <property type="term" value="P:ATP synthesis coupled electron transport"/>
    <property type="evidence" value="ECO:0007669"/>
    <property type="project" value="TreeGrafter"/>
</dbReference>
<comment type="subcellular location">
    <subcellularLocation>
        <location evidence="13">Cell membrane</location>
        <topology evidence="13">Multi-pass membrane protein</topology>
    </subcellularLocation>
    <subcellularLocation>
        <location evidence="1">Membrane</location>
        <topology evidence="1">Multi-pass membrane protein</topology>
    </subcellularLocation>
</comment>
<feature type="transmembrane region" description="Helical" evidence="15">
    <location>
        <begin position="97"/>
        <end position="114"/>
    </location>
</feature>
<evidence type="ECO:0000256" key="8">
    <source>
        <dbReference type="ARBA" id="ARBA00022982"/>
    </source>
</evidence>
<dbReference type="PANTHER" id="PTHR22888">
    <property type="entry name" value="CYTOCHROME C OXIDASE, SUBUNIT II"/>
    <property type="match status" value="1"/>
</dbReference>
<dbReference type="InterPro" id="IPR011759">
    <property type="entry name" value="Cyt_c_oxidase_su2_TM_dom"/>
</dbReference>
<comment type="catalytic activity">
    <reaction evidence="14">
        <text>4 Fe(II)-[cytochrome c] + O2 + 8 H(+)(in) = 4 Fe(III)-[cytochrome c] + 2 H2O + 4 H(+)(out)</text>
        <dbReference type="Rhea" id="RHEA:11436"/>
        <dbReference type="Rhea" id="RHEA-COMP:10350"/>
        <dbReference type="Rhea" id="RHEA-COMP:14399"/>
        <dbReference type="ChEBI" id="CHEBI:15377"/>
        <dbReference type="ChEBI" id="CHEBI:15378"/>
        <dbReference type="ChEBI" id="CHEBI:15379"/>
        <dbReference type="ChEBI" id="CHEBI:29033"/>
        <dbReference type="ChEBI" id="CHEBI:29034"/>
        <dbReference type="EC" id="7.1.1.9"/>
    </reaction>
</comment>
<comment type="function">
    <text evidence="12 14">Subunits I and II form the functional core of the enzyme complex. Electrons originating in cytochrome c are transferred via heme a and Cu(A) to the binuclear center formed by heme a3 and Cu(B).</text>
</comment>
<dbReference type="AlphaFoldDB" id="A0A0R2RG11"/>
<keyword evidence="9 15" id="KW-1133">Transmembrane helix</keyword>
<dbReference type="Proteomes" id="UP000051269">
    <property type="component" value="Unassembled WGS sequence"/>
</dbReference>
<comment type="caution">
    <text evidence="17">The sequence shown here is derived from an EMBL/GenBank/DDBJ whole genome shotgun (WGS) entry which is preliminary data.</text>
</comment>
<comment type="cofactor">
    <cofactor evidence="14">
        <name>Cu cation</name>
        <dbReference type="ChEBI" id="CHEBI:23378"/>
    </cofactor>
    <text evidence="14">Binds a copper A center.</text>
</comment>
<evidence type="ECO:0000313" key="17">
    <source>
        <dbReference type="EMBL" id="KRO61444.1"/>
    </source>
</evidence>
<dbReference type="EMBL" id="LIBO01000236">
    <property type="protein sequence ID" value="KRO61444.1"/>
    <property type="molecule type" value="Genomic_DNA"/>
</dbReference>
<dbReference type="GO" id="GO:0004129">
    <property type="term" value="F:cytochrome-c oxidase activity"/>
    <property type="evidence" value="ECO:0007669"/>
    <property type="project" value="UniProtKB-EC"/>
</dbReference>
<dbReference type="InterPro" id="IPR002429">
    <property type="entry name" value="CcO_II-like_C"/>
</dbReference>
<dbReference type="PROSITE" id="PS50857">
    <property type="entry name" value="COX2_CUA"/>
    <property type="match status" value="1"/>
</dbReference>
<evidence type="ECO:0000256" key="15">
    <source>
        <dbReference type="SAM" id="Phobius"/>
    </source>
</evidence>
<dbReference type="GO" id="GO:0016491">
    <property type="term" value="F:oxidoreductase activity"/>
    <property type="evidence" value="ECO:0007669"/>
    <property type="project" value="InterPro"/>
</dbReference>
<evidence type="ECO:0000259" key="16">
    <source>
        <dbReference type="PROSITE" id="PS50857"/>
    </source>
</evidence>
<sequence length="292" mass="32988">MTLMRFFTRTRFWAVLLPLVFVHQALQAEIRETSVWWLPRNVNMFGHEIDFIFYVILGLTGVTSVAVFSVMIYFLVKYRARPGVPAIHSHGNNTLEVVWTTIPVFIFLALAIYGNEQWTQMRLRQPPADAIPVAVVGEQFGWNVRYPGPDGKLATMVASKVGKENPFGVDPADPAGADDFTTYNEVVFPVDRPIRLYLGSKDVIHAFYVPEFRLYQDMVPGRVYDFVWLKAEATGNFQLACNQLCGQGHYKMFGKLSVVPLAEYETWAKGKAPTKVSVQETKTTAPVTVAER</sequence>
<comment type="similarity">
    <text evidence="2 13">Belongs to the cytochrome c oxidase subunit 2 family.</text>
</comment>
<feature type="domain" description="Cytochrome oxidase subunit II copper A binding" evidence="16">
    <location>
        <begin position="128"/>
        <end position="270"/>
    </location>
</feature>
<dbReference type="Gene3D" id="2.60.40.420">
    <property type="entry name" value="Cupredoxins - blue copper proteins"/>
    <property type="match status" value="1"/>
</dbReference>
<evidence type="ECO:0000256" key="5">
    <source>
        <dbReference type="ARBA" id="ARBA00022692"/>
    </source>
</evidence>
<organism evidence="17 18">
    <name type="scientific">Verrucomicrobia subdivision 6 bacterium BACL9 MAG-120507-bin52</name>
    <dbReference type="NCBI Taxonomy" id="1655590"/>
    <lineage>
        <taxon>Bacteria</taxon>
        <taxon>Pseudomonadati</taxon>
        <taxon>Verrucomicrobiota</taxon>
        <taxon>Verrucomicrobiia</taxon>
        <taxon>Verrucomicrobiales</taxon>
        <taxon>Verrucomicrobia subdivision 6</taxon>
    </lineage>
</organism>
<accession>A0A0R2RG11</accession>
<dbReference type="GO" id="GO:0005507">
    <property type="term" value="F:copper ion binding"/>
    <property type="evidence" value="ECO:0007669"/>
    <property type="project" value="InterPro"/>
</dbReference>
<keyword evidence="3 13" id="KW-0813">Transport</keyword>